<feature type="compositionally biased region" description="Polar residues" evidence="1">
    <location>
        <begin position="35"/>
        <end position="44"/>
    </location>
</feature>
<proteinExistence type="predicted"/>
<protein>
    <submittedName>
        <fullName evidence="2">Uncharacterized protein</fullName>
    </submittedName>
</protein>
<dbReference type="EMBL" id="EQ973776">
    <property type="protein sequence ID" value="EEF50201.1"/>
    <property type="molecule type" value="Genomic_DNA"/>
</dbReference>
<dbReference type="Proteomes" id="UP000008311">
    <property type="component" value="Unassembled WGS sequence"/>
</dbReference>
<evidence type="ECO:0000313" key="2">
    <source>
        <dbReference type="EMBL" id="EEF50201.1"/>
    </source>
</evidence>
<evidence type="ECO:0000256" key="1">
    <source>
        <dbReference type="SAM" id="MobiDB-lite"/>
    </source>
</evidence>
<reference evidence="3" key="1">
    <citation type="journal article" date="2010" name="Nat. Biotechnol.">
        <title>Draft genome sequence of the oilseed species Ricinus communis.</title>
        <authorList>
            <person name="Chan A.P."/>
            <person name="Crabtree J."/>
            <person name="Zhao Q."/>
            <person name="Lorenzi H."/>
            <person name="Orvis J."/>
            <person name="Puiu D."/>
            <person name="Melake-Berhan A."/>
            <person name="Jones K.M."/>
            <person name="Redman J."/>
            <person name="Chen G."/>
            <person name="Cahoon E.B."/>
            <person name="Gedil M."/>
            <person name="Stanke M."/>
            <person name="Haas B.J."/>
            <person name="Wortman J.R."/>
            <person name="Fraser-Liggett C.M."/>
            <person name="Ravel J."/>
            <person name="Rabinowicz P.D."/>
        </authorList>
    </citation>
    <scope>NUCLEOTIDE SEQUENCE [LARGE SCALE GENOMIC DNA]</scope>
    <source>
        <strain evidence="3">cv. Hale</strain>
    </source>
</reference>
<name>B9REJ8_RICCO</name>
<feature type="region of interest" description="Disordered" evidence="1">
    <location>
        <begin position="1"/>
        <end position="49"/>
    </location>
</feature>
<gene>
    <name evidence="2" type="ORF">RCOM_1772560</name>
</gene>
<organism evidence="2 3">
    <name type="scientific">Ricinus communis</name>
    <name type="common">Castor bean</name>
    <dbReference type="NCBI Taxonomy" id="3988"/>
    <lineage>
        <taxon>Eukaryota</taxon>
        <taxon>Viridiplantae</taxon>
        <taxon>Streptophyta</taxon>
        <taxon>Embryophyta</taxon>
        <taxon>Tracheophyta</taxon>
        <taxon>Spermatophyta</taxon>
        <taxon>Magnoliopsida</taxon>
        <taxon>eudicotyledons</taxon>
        <taxon>Gunneridae</taxon>
        <taxon>Pentapetalae</taxon>
        <taxon>rosids</taxon>
        <taxon>fabids</taxon>
        <taxon>Malpighiales</taxon>
        <taxon>Euphorbiaceae</taxon>
        <taxon>Acalyphoideae</taxon>
        <taxon>Acalypheae</taxon>
        <taxon>Ricinus</taxon>
    </lineage>
</organism>
<feature type="compositionally biased region" description="Basic and acidic residues" evidence="1">
    <location>
        <begin position="7"/>
        <end position="18"/>
    </location>
</feature>
<keyword evidence="3" id="KW-1185">Reference proteome</keyword>
<dbReference type="InParanoid" id="B9REJ8"/>
<accession>B9REJ8</accession>
<evidence type="ECO:0000313" key="3">
    <source>
        <dbReference type="Proteomes" id="UP000008311"/>
    </source>
</evidence>
<dbReference type="AlphaFoldDB" id="B9REJ8"/>
<sequence>MRLQGLPDREITKLRPQMDEEGEGSVWPEKDKQRSLFSPATNPDWSGKPKMEMESCALKSGFCSSRNLMEAFIVNAQYGPHSCSRTDQLIWQMIKGLVAVKAGKLYSPFACLVFQEELVRLEEAFKATWQ</sequence>